<dbReference type="GO" id="GO:0010181">
    <property type="term" value="F:FMN binding"/>
    <property type="evidence" value="ECO:0007669"/>
    <property type="project" value="InterPro"/>
</dbReference>
<dbReference type="InterPro" id="IPR001094">
    <property type="entry name" value="Flavdoxin-like"/>
</dbReference>
<accession>A0A0N4V8L4</accession>
<dbReference type="PANTHER" id="PTHR19384:SF17">
    <property type="entry name" value="NADPH--CYTOCHROME P450 REDUCTASE"/>
    <property type="match status" value="1"/>
</dbReference>
<sequence length="163" mass="18266">MIEWIRSQLDLFDLLIITIVGLVTFYYFRSKRASGDKETSQLRSRGPSHATAPKVLSGTESPIAKMREEGRQILILFGSQTGTAEELAGRLANDLQIFKQKAVVLDPEEVDLEDFVTFTKIPNALLILCMATYGEGDPTDNAVQFHEYFKHTGTDLHGIRYAV</sequence>
<dbReference type="Proteomes" id="UP000274131">
    <property type="component" value="Unassembled WGS sequence"/>
</dbReference>
<keyword evidence="1" id="KW-0285">Flavoprotein</keyword>
<keyword evidence="2" id="KW-1133">Transmembrane helix</keyword>
<dbReference type="PRINTS" id="PR00369">
    <property type="entry name" value="FLAVODOXIN"/>
</dbReference>
<dbReference type="EMBL" id="UXUI01008451">
    <property type="protein sequence ID" value="VDD91523.1"/>
    <property type="molecule type" value="Genomic_DNA"/>
</dbReference>
<feature type="domain" description="Flavodoxin-like" evidence="3">
    <location>
        <begin position="73"/>
        <end position="163"/>
    </location>
</feature>
<name>A0A0N4V8L4_ENTVE</name>
<dbReference type="GO" id="GO:0003958">
    <property type="term" value="F:NADPH-hemoprotein reductase activity"/>
    <property type="evidence" value="ECO:0007669"/>
    <property type="project" value="TreeGrafter"/>
</dbReference>
<dbReference type="PROSITE" id="PS50902">
    <property type="entry name" value="FLAVODOXIN_LIKE"/>
    <property type="match status" value="1"/>
</dbReference>
<organism evidence="6">
    <name type="scientific">Enterobius vermicularis</name>
    <name type="common">Human pinworm</name>
    <dbReference type="NCBI Taxonomy" id="51028"/>
    <lineage>
        <taxon>Eukaryota</taxon>
        <taxon>Metazoa</taxon>
        <taxon>Ecdysozoa</taxon>
        <taxon>Nematoda</taxon>
        <taxon>Chromadorea</taxon>
        <taxon>Rhabditida</taxon>
        <taxon>Spirurina</taxon>
        <taxon>Oxyuridomorpha</taxon>
        <taxon>Oxyuroidea</taxon>
        <taxon>Oxyuridae</taxon>
        <taxon>Enterobius</taxon>
    </lineage>
</organism>
<dbReference type="Gene3D" id="3.40.50.360">
    <property type="match status" value="1"/>
</dbReference>
<dbReference type="Pfam" id="PF00258">
    <property type="entry name" value="Flavodoxin_1"/>
    <property type="match status" value="1"/>
</dbReference>
<evidence type="ECO:0000313" key="6">
    <source>
        <dbReference type="WBParaSite" id="EVEC_0000672601-mRNA-1"/>
    </source>
</evidence>
<evidence type="ECO:0000256" key="1">
    <source>
        <dbReference type="ARBA" id="ARBA00022630"/>
    </source>
</evidence>
<keyword evidence="2" id="KW-0812">Transmembrane</keyword>
<gene>
    <name evidence="4" type="ORF">EVEC_LOCUS6274</name>
</gene>
<feature type="transmembrane region" description="Helical" evidence="2">
    <location>
        <begin position="12"/>
        <end position="28"/>
    </location>
</feature>
<dbReference type="InterPro" id="IPR029039">
    <property type="entry name" value="Flavoprotein-like_sf"/>
</dbReference>
<protein>
    <submittedName>
        <fullName evidence="6">Flavodoxin-like domain-containing protein</fullName>
    </submittedName>
</protein>
<reference evidence="4 5" key="2">
    <citation type="submission" date="2018-10" db="EMBL/GenBank/DDBJ databases">
        <authorList>
            <consortium name="Pathogen Informatics"/>
        </authorList>
    </citation>
    <scope>NUCLEOTIDE SEQUENCE [LARGE SCALE GENOMIC DNA]</scope>
</reference>
<evidence type="ECO:0000256" key="2">
    <source>
        <dbReference type="SAM" id="Phobius"/>
    </source>
</evidence>
<reference evidence="6" key="1">
    <citation type="submission" date="2017-02" db="UniProtKB">
        <authorList>
            <consortium name="WormBaseParasite"/>
        </authorList>
    </citation>
    <scope>IDENTIFICATION</scope>
</reference>
<dbReference type="GO" id="GO:0005829">
    <property type="term" value="C:cytosol"/>
    <property type="evidence" value="ECO:0007669"/>
    <property type="project" value="TreeGrafter"/>
</dbReference>
<dbReference type="OrthoDB" id="1856718at2759"/>
<dbReference type="GO" id="GO:0009725">
    <property type="term" value="P:response to hormone"/>
    <property type="evidence" value="ECO:0007669"/>
    <property type="project" value="TreeGrafter"/>
</dbReference>
<proteinExistence type="predicted"/>
<evidence type="ECO:0000313" key="5">
    <source>
        <dbReference type="Proteomes" id="UP000274131"/>
    </source>
</evidence>
<dbReference type="InterPro" id="IPR008254">
    <property type="entry name" value="Flavodoxin/NO_synth"/>
</dbReference>
<dbReference type="STRING" id="51028.A0A0N4V8L4"/>
<dbReference type="WBParaSite" id="EVEC_0000672601-mRNA-1">
    <property type="protein sequence ID" value="EVEC_0000672601-mRNA-1"/>
    <property type="gene ID" value="EVEC_0000672601"/>
</dbReference>
<keyword evidence="2" id="KW-0472">Membrane</keyword>
<evidence type="ECO:0000313" key="4">
    <source>
        <dbReference type="EMBL" id="VDD91523.1"/>
    </source>
</evidence>
<keyword evidence="5" id="KW-1185">Reference proteome</keyword>
<dbReference type="SUPFAM" id="SSF52218">
    <property type="entry name" value="Flavoproteins"/>
    <property type="match status" value="1"/>
</dbReference>
<evidence type="ECO:0000259" key="3">
    <source>
        <dbReference type="PROSITE" id="PS50902"/>
    </source>
</evidence>
<dbReference type="AlphaFoldDB" id="A0A0N4V8L4"/>
<dbReference type="PANTHER" id="PTHR19384">
    <property type="entry name" value="NITRIC OXIDE SYNTHASE-RELATED"/>
    <property type="match status" value="1"/>
</dbReference>
<dbReference type="GO" id="GO:0050660">
    <property type="term" value="F:flavin adenine dinucleotide binding"/>
    <property type="evidence" value="ECO:0007669"/>
    <property type="project" value="TreeGrafter"/>
</dbReference>